<sequence>MTAYRIRDPFFVYLEQPGKPTKVYGPGEEVDLTPEQFAAHEHKLEAVAPPAPKDKGTGKTEG</sequence>
<reference evidence="1 2" key="1">
    <citation type="journal article" date="2013" name="PLoS ONE">
        <title>Cultivation and Complete Genome Sequencing of Gloeobacter kilaueensis sp. nov., from a Lava Cave in Kilauea Caldera, Hawai'i.</title>
        <authorList>
            <person name="Saw J.H."/>
            <person name="Schatz M."/>
            <person name="Brown M.V."/>
            <person name="Kunkel D.D."/>
            <person name="Foster J.S."/>
            <person name="Shick H."/>
            <person name="Christensen S."/>
            <person name="Hou S."/>
            <person name="Wan X."/>
            <person name="Donachie S.P."/>
        </authorList>
    </citation>
    <scope>NUCLEOTIDE SEQUENCE [LARGE SCALE GENOMIC DNA]</scope>
    <source>
        <strain evidence="2">JS</strain>
    </source>
</reference>
<evidence type="ECO:0000313" key="2">
    <source>
        <dbReference type="Proteomes" id="UP000017396"/>
    </source>
</evidence>
<dbReference type="EMBL" id="CP003587">
    <property type="protein sequence ID" value="AGY57140.1"/>
    <property type="molecule type" value="Genomic_DNA"/>
</dbReference>
<dbReference type="KEGG" id="glj:GKIL_0894"/>
<dbReference type="RefSeq" id="WP_023172198.1">
    <property type="nucleotide sequence ID" value="NC_022600.1"/>
</dbReference>
<accession>U5QHJ4</accession>
<dbReference type="AlphaFoldDB" id="U5QHJ4"/>
<organism evidence="1 2">
    <name type="scientific">Gloeobacter kilaueensis (strain ATCC BAA-2537 / CCAP 1431/1 / ULC 316 / JS1)</name>
    <dbReference type="NCBI Taxonomy" id="1183438"/>
    <lineage>
        <taxon>Bacteria</taxon>
        <taxon>Bacillati</taxon>
        <taxon>Cyanobacteriota</taxon>
        <taxon>Cyanophyceae</taxon>
        <taxon>Gloeobacterales</taxon>
        <taxon>Gloeobacteraceae</taxon>
        <taxon>Gloeobacter</taxon>
    </lineage>
</organism>
<name>U5QHJ4_GLOK1</name>
<evidence type="ECO:0000313" key="1">
    <source>
        <dbReference type="EMBL" id="AGY57140.1"/>
    </source>
</evidence>
<proteinExistence type="predicted"/>
<keyword evidence="2" id="KW-1185">Reference proteome</keyword>
<dbReference type="STRING" id="1183438.GKIL_0894"/>
<protein>
    <submittedName>
        <fullName evidence="1">Uncharacterized protein</fullName>
    </submittedName>
</protein>
<gene>
    <name evidence="1" type="ORF">GKIL_0894</name>
</gene>
<dbReference type="HOGENOM" id="CLU_2897828_0_0_3"/>
<dbReference type="Proteomes" id="UP000017396">
    <property type="component" value="Chromosome"/>
</dbReference>